<dbReference type="EMBL" id="JAAWWL010000001">
    <property type="protein sequence ID" value="NKI31525.1"/>
    <property type="molecule type" value="Genomic_DNA"/>
</dbReference>
<dbReference type="Pfam" id="PF00675">
    <property type="entry name" value="Peptidase_M16"/>
    <property type="match status" value="1"/>
</dbReference>
<protein>
    <submittedName>
        <fullName evidence="3">Insulinase family protein</fullName>
    </submittedName>
</protein>
<feature type="domain" description="Peptidase M16 N-terminal" evidence="1">
    <location>
        <begin position="51"/>
        <end position="167"/>
    </location>
</feature>
<feature type="domain" description="Peptidase M16 C-terminal" evidence="2">
    <location>
        <begin position="197"/>
        <end position="376"/>
    </location>
</feature>
<evidence type="ECO:0000313" key="4">
    <source>
        <dbReference type="Proteomes" id="UP000718451"/>
    </source>
</evidence>
<evidence type="ECO:0000259" key="1">
    <source>
        <dbReference type="Pfam" id="PF00675"/>
    </source>
</evidence>
<dbReference type="InterPro" id="IPR011249">
    <property type="entry name" value="Metalloenz_LuxS/M16"/>
</dbReference>
<name>A0ABX1GR40_9FLAO</name>
<organism evidence="3 4">
    <name type="scientific">Croceivirga thetidis</name>
    <dbReference type="NCBI Taxonomy" id="2721623"/>
    <lineage>
        <taxon>Bacteria</taxon>
        <taxon>Pseudomonadati</taxon>
        <taxon>Bacteroidota</taxon>
        <taxon>Flavobacteriia</taxon>
        <taxon>Flavobacteriales</taxon>
        <taxon>Flavobacteriaceae</taxon>
        <taxon>Croceivirga</taxon>
    </lineage>
</organism>
<gene>
    <name evidence="3" type="ORF">HCU67_06175</name>
</gene>
<comment type="caution">
    <text evidence="3">The sequence shown here is derived from an EMBL/GenBank/DDBJ whole genome shotgun (WGS) entry which is preliminary data.</text>
</comment>
<dbReference type="InterPro" id="IPR050361">
    <property type="entry name" value="MPP/UQCRC_Complex"/>
</dbReference>
<proteinExistence type="predicted"/>
<dbReference type="InterPro" id="IPR007863">
    <property type="entry name" value="Peptidase_M16_C"/>
</dbReference>
<dbReference type="PANTHER" id="PTHR11851">
    <property type="entry name" value="METALLOPROTEASE"/>
    <property type="match status" value="1"/>
</dbReference>
<dbReference type="Proteomes" id="UP000718451">
    <property type="component" value="Unassembled WGS sequence"/>
</dbReference>
<dbReference type="RefSeq" id="WP_168551694.1">
    <property type="nucleotide sequence ID" value="NZ_JAAWWL010000001.1"/>
</dbReference>
<dbReference type="Gene3D" id="3.30.830.10">
    <property type="entry name" value="Metalloenzyme, LuxS/M16 peptidase-like"/>
    <property type="match status" value="2"/>
</dbReference>
<keyword evidence="4" id="KW-1185">Reference proteome</keyword>
<dbReference type="Pfam" id="PF05193">
    <property type="entry name" value="Peptidase_M16_C"/>
    <property type="match status" value="1"/>
</dbReference>
<sequence length="692" mass="76359">MKKYILSLLFCFGLSLAIGQIDRSKQPEPGPAPEINLDEAEKFELNNGLTVLVVENHKLPRVRIQLNIDNPPILEGEKAGVQSLTGSLMGNGSKSVSKDDFNEEVDFLGATLNIGAQGAFAQCLTKYFPRILELMADASINPNFTQEEFEKEKAKLITGLKTQEKDVSAIANRVQDVLVYGKNHPKGEFITEESVNNVTLVDVQQFYRDYFVPANAYLIVVGDVEFDNVNDLVTAAFTPWTKAVPPSLSYSEPVQAQYSQINFVDVPNAVQSEISVQNLVDLKMKNDDYLDALLANRILGGGAQARLFLNLREDKGYTYGSYSGIGNDKYGPSTFRATASVRNAVTDSSVVEMLKEIDKIIKEPVSAKELANAKAKYVGNFVMALERPETVANYALNIETQGLSNDYYKTYLERLDAVTIEDVQNAANKYFTSSNSRVIVAGKGSEVLENLEKVEFNGKKVPVLYYDKYGAKAEKPNYDNAIPEGVSVNSILQKYLDAVSGDTDLSGVESIKMVFEGEAMGSKIKIEEIRTTDKYAKTTFMNDSPMMGVVAKGDELTMKQGPNKMPLPEAMKNDMQAVMGLFPEQNMMVSDKTKLAGIEKVGDKDAYKVEVPGEMIQTTFFYDVESGLKLKETSVINMNGQSQNSEVIYGEYNDFNGVLFPATKSETMGPGTLESKLIEVVLNIELSDADFD</sequence>
<reference evidence="3 4" key="1">
    <citation type="submission" date="2020-04" db="EMBL/GenBank/DDBJ databases">
        <authorList>
            <person name="Yoon J."/>
        </authorList>
    </citation>
    <scope>NUCLEOTIDE SEQUENCE [LARGE SCALE GENOMIC DNA]</scope>
    <source>
        <strain evidence="3 4">DJ-13</strain>
    </source>
</reference>
<dbReference type="InterPro" id="IPR011765">
    <property type="entry name" value="Pept_M16_N"/>
</dbReference>
<evidence type="ECO:0000259" key="2">
    <source>
        <dbReference type="Pfam" id="PF05193"/>
    </source>
</evidence>
<accession>A0ABX1GR40</accession>
<dbReference type="SUPFAM" id="SSF63411">
    <property type="entry name" value="LuxS/MPP-like metallohydrolase"/>
    <property type="match status" value="2"/>
</dbReference>
<evidence type="ECO:0000313" key="3">
    <source>
        <dbReference type="EMBL" id="NKI31525.1"/>
    </source>
</evidence>